<dbReference type="PANTHER" id="PTHR43687:SF1">
    <property type="entry name" value="FERREDOXIN III"/>
    <property type="match status" value="1"/>
</dbReference>
<dbReference type="OrthoDB" id="9803192at2"/>
<dbReference type="PATRIC" id="fig|61435.13.peg.1019"/>
<dbReference type="Proteomes" id="UP000076394">
    <property type="component" value="Chromosome"/>
</dbReference>
<dbReference type="SUPFAM" id="SSF54862">
    <property type="entry name" value="4Fe-4S ferredoxins"/>
    <property type="match status" value="1"/>
</dbReference>
<dbReference type="EMBL" id="CP011127">
    <property type="protein sequence ID" value="AMU86830.1"/>
    <property type="molecule type" value="Genomic_DNA"/>
</dbReference>
<evidence type="ECO:0000256" key="2">
    <source>
        <dbReference type="ARBA" id="ARBA00022723"/>
    </source>
</evidence>
<dbReference type="InterPro" id="IPR050572">
    <property type="entry name" value="Fe-S_Ferredoxin"/>
</dbReference>
<keyword evidence="2" id="KW-0479">Metal-binding</keyword>
<name>A0A142VAH2_9CHLR</name>
<dbReference type="GO" id="GO:0051539">
    <property type="term" value="F:4 iron, 4 sulfur cluster binding"/>
    <property type="evidence" value="ECO:0007669"/>
    <property type="project" value="UniProtKB-KW"/>
</dbReference>
<feature type="domain" description="4Fe-4S ferredoxin-type" evidence="5">
    <location>
        <begin position="18"/>
        <end position="47"/>
    </location>
</feature>
<accession>A0A142VAH2</accession>
<evidence type="ECO:0000256" key="1">
    <source>
        <dbReference type="ARBA" id="ARBA00022485"/>
    </source>
</evidence>
<organism evidence="6 7">
    <name type="scientific">Dehalococcoides mccartyi</name>
    <dbReference type="NCBI Taxonomy" id="61435"/>
    <lineage>
        <taxon>Bacteria</taxon>
        <taxon>Bacillati</taxon>
        <taxon>Chloroflexota</taxon>
        <taxon>Dehalococcoidia</taxon>
        <taxon>Dehalococcoidales</taxon>
        <taxon>Dehalococcoidaceae</taxon>
        <taxon>Dehalococcoides</taxon>
    </lineage>
</organism>
<dbReference type="InterPro" id="IPR017896">
    <property type="entry name" value="4Fe4S_Fe-S-bd"/>
</dbReference>
<keyword evidence="3" id="KW-0408">Iron</keyword>
<evidence type="ECO:0000259" key="5">
    <source>
        <dbReference type="PROSITE" id="PS51379"/>
    </source>
</evidence>
<gene>
    <name evidence="6" type="ORF">Dm11a5_1004</name>
</gene>
<dbReference type="PANTHER" id="PTHR43687">
    <property type="entry name" value="ADENYLYLSULFATE REDUCTASE, BETA SUBUNIT"/>
    <property type="match status" value="1"/>
</dbReference>
<keyword evidence="4" id="KW-0411">Iron-sulfur</keyword>
<dbReference type="PROSITE" id="PS51379">
    <property type="entry name" value="4FE4S_FER_2"/>
    <property type="match status" value="2"/>
</dbReference>
<feature type="domain" description="4Fe-4S ferredoxin-type" evidence="5">
    <location>
        <begin position="70"/>
        <end position="99"/>
    </location>
</feature>
<proteinExistence type="predicted"/>
<evidence type="ECO:0000313" key="7">
    <source>
        <dbReference type="Proteomes" id="UP000076394"/>
    </source>
</evidence>
<dbReference type="Pfam" id="PF13237">
    <property type="entry name" value="Fer4_10"/>
    <property type="match status" value="1"/>
</dbReference>
<evidence type="ECO:0000256" key="4">
    <source>
        <dbReference type="ARBA" id="ARBA00023014"/>
    </source>
</evidence>
<dbReference type="Gene3D" id="3.30.70.20">
    <property type="match status" value="1"/>
</dbReference>
<keyword evidence="1" id="KW-0004">4Fe-4S</keyword>
<sequence>MKSNNQQEQAHKHTPGDFVPVINTSKCEGDGECVLVCPKGVFEIYQLSALEKNQLPFISKLKVSAHGSKQARLIHPERCEGCGNCVSACHEKAIKLKKNLQG</sequence>
<evidence type="ECO:0000313" key="6">
    <source>
        <dbReference type="EMBL" id="AMU86830.1"/>
    </source>
</evidence>
<evidence type="ECO:0000256" key="3">
    <source>
        <dbReference type="ARBA" id="ARBA00023004"/>
    </source>
</evidence>
<dbReference type="GO" id="GO:0046872">
    <property type="term" value="F:metal ion binding"/>
    <property type="evidence" value="ECO:0007669"/>
    <property type="project" value="UniProtKB-KW"/>
</dbReference>
<dbReference type="RefSeq" id="WP_011309539.1">
    <property type="nucleotide sequence ID" value="NZ_CP011127.1"/>
</dbReference>
<reference evidence="6 7" key="1">
    <citation type="submission" date="2015-03" db="EMBL/GenBank/DDBJ databases">
        <title>Genomic characterization of Dehalococcoides mccartyi strain 11a5, an unusal plasmid-containing chloroethene dechlorinator.</title>
        <authorList>
            <person name="Zhao S."/>
            <person name="Ding C."/>
            <person name="He J."/>
        </authorList>
    </citation>
    <scope>NUCLEOTIDE SEQUENCE [LARGE SCALE GENOMIC DNA]</scope>
    <source>
        <strain evidence="6 7">11a5</strain>
    </source>
</reference>
<protein>
    <submittedName>
        <fullName evidence="6">Iron-sulfur cluster-binding protein</fullName>
    </submittedName>
</protein>
<dbReference type="AlphaFoldDB" id="A0A142VAH2"/>